<dbReference type="SUPFAM" id="SSF53474">
    <property type="entry name" value="alpha/beta-Hydrolases"/>
    <property type="match status" value="2"/>
</dbReference>
<dbReference type="InterPro" id="IPR003386">
    <property type="entry name" value="LACT/PDAT_acylTrfase"/>
</dbReference>
<dbReference type="SUPFAM" id="SSF52129">
    <property type="entry name" value="Caspase-like"/>
    <property type="match status" value="1"/>
</dbReference>
<dbReference type="InterPro" id="IPR029058">
    <property type="entry name" value="AB_hydrolase_fold"/>
</dbReference>
<keyword evidence="4" id="KW-1185">Reference proteome</keyword>
<dbReference type="PANTHER" id="PTHR37946">
    <property type="entry name" value="SLL1969 PROTEIN"/>
    <property type="match status" value="1"/>
</dbReference>
<name>A0A495VBA0_9GAMM</name>
<dbReference type="Pfam" id="PF12770">
    <property type="entry name" value="CHAT"/>
    <property type="match status" value="1"/>
</dbReference>
<sequence length="1813" mass="195982">MPAFLLPIASDLADRTAQGTEGLDQIHLKSYRHIELAATRTAGNLESVPIDDQDVVALELEGGFKLWMSGEQLRAEVGRPPSRGAIEWQLADGLAMEDTERGVGTWVIKALEVFGLDPIGIGVDALASRIERNNGNLIQQRDATAATGWRPLDGGIPAPEGEAPVLLFIHGTFSSATGGFGGLFEDRRRVLELTERYGEHIYSYEHRTLTEDPVDNVLALVSLLPDGVSLDLVSHSRGGLVGDVLAFAARGGAERPFGARELEQIGPDDAAHASIRGKLEQLGDLIEQKKLRVRRFVRVASPSRGTTLASGRLDRWLSILANLAGFGAKGVPGLQLAEGFMDLLVAVAQKATRPEELPGLAAMGPGSPLIRLLNGSGERVPGALYAVAGDIQGDGLWSRAKLLIPDLFFAGDHDLVVNTGSMYGGPSYETRLHLFDRGPSATHFNYFVNPTSAPQVVAALTAPRTPPVFTPITAELAAEPVRGAREREGAERRPVLFLLPGIMGSGLAVDGRPVWLDVKAIAGGGIADLAVDSGRRVTPEGPLARAYAQILSFFRNTHDIVPFGYDWRLSVQQTAALLAEAVEDKLEQAERHRQPVRLLAHSMGGLVARAMIAEHPRLWERIRALGGRLVMLGTPNGGSWEIVRLLTARATTLKKLALVDRRHRQSELLRVIGEFPGVLDLLPEDDRDFFRTDVWNALKADDQARGSGWHIPGRGRSGLGRTRLEEAGRMRRRLRESAPGPEGMLYVAGQARSTACGVRIADQDQHFLERTERTLEFLGSRLGDGSVLWEDGPLPNMATWYMTGVEHGDLANTPAYFEAIRSLLAEGATTALPRRPPVSRSADTPMPLPEREPAYYPDEDSLLASALGMGPPRAPETAGPPVAVSVVHGNLAFARHAVAVGHYAGGTIIAAEAYLDRVLGGRLGASLDLDIYPGALGTYRFFANPHPEGMPRGALVVGLGAVGELTPSALTDSFARALLGYAREVLERDPMQPRAGGADEPAGLEVRLSSLLIGTGAGGFAVRDSVGALLRGVSRANAALARSAPSRHVRIGELEIIEIREDMAMEAARALGGANRDPELAGQFAFRTTLFRGHGGHRAGDDGTDPAWWHRLQVLCDRDGGMHFTFLTQRARAEQTLLATQRALVDDFVADAIRDTRDGPETSRTLFEMLLPNSLKDGRALRSNLVLMVDESSARFPWELLQDRWSTEAKPPAVERGMLRQLQTSRFRADPKLTLRGRALVIGEPKSGMAALPGARAEAERVHETLESRGFQVRLVVDAQAGAILRGLHADAYQVLHLAGHGVHRQNLGAAAHPRLCRTCNQALPTGEDDLLSGMVIGPGQVLTASDVEQMRQVPELVFINCCHLARTDIPADAAPAATDLNQLAANLAVAFIRMGVRAVIAAGWAVDDSAALTFATAFYREMSAGERFGAAVRLAREETWRAHPGVNTWGAYQCYGDPDYRLRGTGGNQRTDEAPACYVAAAEAVADLANLAADALVANTKEIQDLRERLAWIDRRLEQTRRDCGEDWGQTGEVLAARGLACAELGLYEEAVQDLDTAMASDAPGISRDLIEHRTRCQSRVLFALHEAGDSAAALGQFDDLLAALGAGRDPTPSLARVYTLSGIYWRRIQVLERTERKTALEAILKLYDDAVAARSEDAADPLGSFTRLLWLSARYLLSAYSKREVEEVCPDFDAWCDRIKEGARADDRGGLRADVTRIEVDLLHLIRHRERLHAEAEAQGSVEDPVEAAQQALGERLAATLARGLSARQWSGLDNHLRLLETLLAGATVKSAERAKGAAIAAALVQRLNQG</sequence>
<comment type="caution">
    <text evidence="3">The sequence shown here is derived from an EMBL/GenBank/DDBJ whole genome shotgun (WGS) entry which is preliminary data.</text>
</comment>
<evidence type="ECO:0000259" key="1">
    <source>
        <dbReference type="Pfam" id="PF12770"/>
    </source>
</evidence>
<dbReference type="InterPro" id="IPR029030">
    <property type="entry name" value="Caspase-like_dom_sf"/>
</dbReference>
<proteinExistence type="predicted"/>
<dbReference type="Pfam" id="PF24096">
    <property type="entry name" value="DUF7379"/>
    <property type="match status" value="2"/>
</dbReference>
<dbReference type="EMBL" id="RBXL01000001">
    <property type="protein sequence ID" value="RKT46632.1"/>
    <property type="molecule type" value="Genomic_DNA"/>
</dbReference>
<feature type="domain" description="DUF7379" evidence="2">
    <location>
        <begin position="166"/>
        <end position="246"/>
    </location>
</feature>
<dbReference type="InterPro" id="IPR055803">
    <property type="entry name" value="DUF7379"/>
</dbReference>
<evidence type="ECO:0000259" key="2">
    <source>
        <dbReference type="Pfam" id="PF24096"/>
    </source>
</evidence>
<reference evidence="3 4" key="1">
    <citation type="submission" date="2018-10" db="EMBL/GenBank/DDBJ databases">
        <title>Genomic Encyclopedia of Archaeal and Bacterial Type Strains, Phase II (KMG-II): from individual species to whole genera.</title>
        <authorList>
            <person name="Goeker M."/>
        </authorList>
    </citation>
    <scope>NUCLEOTIDE SEQUENCE [LARGE SCALE GENOMIC DNA]</scope>
    <source>
        <strain evidence="3 4">DSM 235</strain>
    </source>
</reference>
<organism evidence="3 4">
    <name type="scientific">Thiocapsa rosea</name>
    <dbReference type="NCBI Taxonomy" id="69360"/>
    <lineage>
        <taxon>Bacteria</taxon>
        <taxon>Pseudomonadati</taxon>
        <taxon>Pseudomonadota</taxon>
        <taxon>Gammaproteobacteria</taxon>
        <taxon>Chromatiales</taxon>
        <taxon>Chromatiaceae</taxon>
        <taxon>Thiocapsa</taxon>
    </lineage>
</organism>
<dbReference type="OrthoDB" id="556502at2"/>
<dbReference type="InterPro" id="IPR024983">
    <property type="entry name" value="CHAT_dom"/>
</dbReference>
<accession>A0A495VBA0</accession>
<dbReference type="Proteomes" id="UP000274556">
    <property type="component" value="Unassembled WGS sequence"/>
</dbReference>
<dbReference type="Gene3D" id="3.40.50.1820">
    <property type="entry name" value="alpha/beta hydrolase"/>
    <property type="match status" value="2"/>
</dbReference>
<feature type="domain" description="DUF7379" evidence="2">
    <location>
        <begin position="280"/>
        <end position="374"/>
    </location>
</feature>
<gene>
    <name evidence="3" type="ORF">BDD21_4158</name>
</gene>
<evidence type="ECO:0000313" key="4">
    <source>
        <dbReference type="Proteomes" id="UP000274556"/>
    </source>
</evidence>
<dbReference type="PANTHER" id="PTHR37946:SF1">
    <property type="entry name" value="SLL1969 PROTEIN"/>
    <property type="match status" value="1"/>
</dbReference>
<dbReference type="GO" id="GO:0008374">
    <property type="term" value="F:O-acyltransferase activity"/>
    <property type="evidence" value="ECO:0007669"/>
    <property type="project" value="InterPro"/>
</dbReference>
<dbReference type="Pfam" id="PF02450">
    <property type="entry name" value="LCAT"/>
    <property type="match status" value="1"/>
</dbReference>
<dbReference type="GO" id="GO:0006629">
    <property type="term" value="P:lipid metabolic process"/>
    <property type="evidence" value="ECO:0007669"/>
    <property type="project" value="InterPro"/>
</dbReference>
<protein>
    <submittedName>
        <fullName evidence="3">CHAT domain-containing protein</fullName>
    </submittedName>
</protein>
<evidence type="ECO:0000313" key="3">
    <source>
        <dbReference type="EMBL" id="RKT46632.1"/>
    </source>
</evidence>
<dbReference type="RefSeq" id="WP_120798718.1">
    <property type="nucleotide sequence ID" value="NZ_RBXL01000001.1"/>
</dbReference>
<feature type="domain" description="CHAT" evidence="1">
    <location>
        <begin position="1161"/>
        <end position="1458"/>
    </location>
</feature>